<dbReference type="AlphaFoldDB" id="A0AA87YZA0"/>
<evidence type="ECO:0000256" key="1">
    <source>
        <dbReference type="SAM" id="MobiDB-lite"/>
    </source>
</evidence>
<reference evidence="3" key="1">
    <citation type="submission" date="2023-07" db="EMBL/GenBank/DDBJ databases">
        <title>draft genome sequence of fig (Ficus carica).</title>
        <authorList>
            <person name="Takahashi T."/>
            <person name="Nishimura K."/>
        </authorList>
    </citation>
    <scope>NUCLEOTIDE SEQUENCE</scope>
</reference>
<evidence type="ECO:0000313" key="3">
    <source>
        <dbReference type="EMBL" id="GMN26373.1"/>
    </source>
</evidence>
<feature type="domain" description="Transposase (putative) gypsy type" evidence="2">
    <location>
        <begin position="154"/>
        <end position="219"/>
    </location>
</feature>
<accession>A0AA87YZA0</accession>
<organism evidence="3 4">
    <name type="scientific">Ficus carica</name>
    <name type="common">Common fig</name>
    <dbReference type="NCBI Taxonomy" id="3494"/>
    <lineage>
        <taxon>Eukaryota</taxon>
        <taxon>Viridiplantae</taxon>
        <taxon>Streptophyta</taxon>
        <taxon>Embryophyta</taxon>
        <taxon>Tracheophyta</taxon>
        <taxon>Spermatophyta</taxon>
        <taxon>Magnoliopsida</taxon>
        <taxon>eudicotyledons</taxon>
        <taxon>Gunneridae</taxon>
        <taxon>Pentapetalae</taxon>
        <taxon>rosids</taxon>
        <taxon>fabids</taxon>
        <taxon>Rosales</taxon>
        <taxon>Moraceae</taxon>
        <taxon>Ficeae</taxon>
        <taxon>Ficus</taxon>
    </lineage>
</organism>
<feature type="region of interest" description="Disordered" evidence="1">
    <location>
        <begin position="65"/>
        <end position="88"/>
    </location>
</feature>
<gene>
    <name evidence="3" type="ORF">TIFTF001_040841</name>
</gene>
<name>A0AA87YZA0_FICCA</name>
<evidence type="ECO:0000313" key="4">
    <source>
        <dbReference type="Proteomes" id="UP001187192"/>
    </source>
</evidence>
<dbReference type="Proteomes" id="UP001187192">
    <property type="component" value="Unassembled WGS sequence"/>
</dbReference>
<comment type="caution">
    <text evidence="3">The sequence shown here is derived from an EMBL/GenBank/DDBJ whole genome shotgun (WGS) entry which is preliminary data.</text>
</comment>
<keyword evidence="4" id="KW-1185">Reference proteome</keyword>
<dbReference type="EMBL" id="BTGU01001614">
    <property type="protein sequence ID" value="GMN26373.1"/>
    <property type="molecule type" value="Genomic_DNA"/>
</dbReference>
<evidence type="ECO:0000259" key="2">
    <source>
        <dbReference type="Pfam" id="PF04195"/>
    </source>
</evidence>
<sequence>MSLTSLPQELVAQIGHAREGIQRLRQILHIRSTTRPDSSFMDELNGVRALVQPSRVVDLTEEEDAVATRMAGQPNTSGFEETPDEGSESSMNREMVYWAVDHPVYMVDYFTSAVTLEYLELLWEEFQIPGDVELVVPGPIDLPSRPPLDHITLLAEFFRAGLRLPFHSFLRRVLQRLNVAPMQLNANAYQSFISCFVLWAKYFCVKLPFSVFHNLYQMKTAPSSTGSYYFQGHQRTFVAGCPDSDELQTPAVLCDEQMVVWSAKLHSGAIQEDEVTITAPIPDPVVHYRTRTVVGSDVVGLYVAQSMVPRVVLTASTSSMQSGASSLGTWGSKIADEDMEENRPWLTRGSGGPNARTTMSGLLDYSINFPKGVRQHDPSTGPGFWHSERGLIRPSRSPGQAHSGRASHFNRADYPFQEEVIDSEGGRCKVRRPSNYRGCSDHIWASKNMIDKLVEVVSLAFSGNAVARSHFNRMEDKIIGLVAEVKRWRDAE</sequence>
<protein>
    <recommendedName>
        <fullName evidence="2">Transposase (putative) gypsy type domain-containing protein</fullName>
    </recommendedName>
</protein>
<dbReference type="Pfam" id="PF04195">
    <property type="entry name" value="Transposase_28"/>
    <property type="match status" value="1"/>
</dbReference>
<proteinExistence type="predicted"/>
<dbReference type="InterPro" id="IPR007321">
    <property type="entry name" value="Transposase_28"/>
</dbReference>